<proteinExistence type="predicted"/>
<name>A0A1R4KNS1_9MICO</name>
<evidence type="ECO:0008006" key="3">
    <source>
        <dbReference type="Google" id="ProtNLM"/>
    </source>
</evidence>
<reference evidence="1 2" key="1">
    <citation type="submission" date="2017-02" db="EMBL/GenBank/DDBJ databases">
        <authorList>
            <person name="Peterson S.W."/>
        </authorList>
    </citation>
    <scope>NUCLEOTIDE SEQUENCE [LARGE SCALE GENOMIC DNA]</scope>
    <source>
        <strain evidence="1 2">B Mb 05.01</strain>
    </source>
</reference>
<dbReference type="Gene3D" id="3.10.350.10">
    <property type="entry name" value="LysM domain"/>
    <property type="match status" value="1"/>
</dbReference>
<accession>A0A1R4KNS1</accession>
<dbReference type="Proteomes" id="UP000196320">
    <property type="component" value="Unassembled WGS sequence"/>
</dbReference>
<evidence type="ECO:0000313" key="2">
    <source>
        <dbReference type="Proteomes" id="UP000196320"/>
    </source>
</evidence>
<evidence type="ECO:0000313" key="1">
    <source>
        <dbReference type="EMBL" id="SJN45787.1"/>
    </source>
</evidence>
<keyword evidence="2" id="KW-1185">Reference proteome</keyword>
<dbReference type="InterPro" id="IPR036779">
    <property type="entry name" value="LysM_dom_sf"/>
</dbReference>
<dbReference type="EMBL" id="FUKO01000040">
    <property type="protein sequence ID" value="SJN45787.1"/>
    <property type="molecule type" value="Genomic_DNA"/>
</dbReference>
<protein>
    <recommendedName>
        <fullName evidence="3">LysM domain-containing protein</fullName>
    </recommendedName>
</protein>
<dbReference type="OrthoDB" id="5079710at2"/>
<sequence>MGTGYNPDGGRITGLLKNEPVDLGPSTYAEGTANFNDAGEIVSYTVAPGDVYEMIYKRFCFTNFYSVLTYNNGFEPMRSRNSFSNIHPGDVLILRPDPTVEWLP</sequence>
<organism evidence="1 2">
    <name type="scientific">Microbacterium esteraromaticum</name>
    <dbReference type="NCBI Taxonomy" id="57043"/>
    <lineage>
        <taxon>Bacteria</taxon>
        <taxon>Bacillati</taxon>
        <taxon>Actinomycetota</taxon>
        <taxon>Actinomycetes</taxon>
        <taxon>Micrococcales</taxon>
        <taxon>Microbacteriaceae</taxon>
        <taxon>Microbacterium</taxon>
    </lineage>
</organism>
<gene>
    <name evidence="1" type="ORF">FM104_14285</name>
</gene>
<dbReference type="RefSeq" id="WP_087132884.1">
    <property type="nucleotide sequence ID" value="NZ_FUKO01000040.1"/>
</dbReference>
<dbReference type="AlphaFoldDB" id="A0A1R4KNS1"/>